<organism evidence="5 6">
    <name type="scientific">Brassica rapa subsp. trilocularis</name>
    <dbReference type="NCBI Taxonomy" id="1813537"/>
    <lineage>
        <taxon>Eukaryota</taxon>
        <taxon>Viridiplantae</taxon>
        <taxon>Streptophyta</taxon>
        <taxon>Embryophyta</taxon>
        <taxon>Tracheophyta</taxon>
        <taxon>Spermatophyta</taxon>
        <taxon>Magnoliopsida</taxon>
        <taxon>eudicotyledons</taxon>
        <taxon>Gunneridae</taxon>
        <taxon>Pentapetalae</taxon>
        <taxon>rosids</taxon>
        <taxon>malvids</taxon>
        <taxon>Brassicales</taxon>
        <taxon>Brassicaceae</taxon>
        <taxon>Brassiceae</taxon>
        <taxon>Brassica</taxon>
    </lineage>
</organism>
<dbReference type="Pfam" id="PF00685">
    <property type="entry name" value="Sulfotransfer_1"/>
    <property type="match status" value="3"/>
</dbReference>
<dbReference type="InterPro" id="IPR000863">
    <property type="entry name" value="Sulfotransferase_dom"/>
</dbReference>
<dbReference type="PANTHER" id="PTHR11783">
    <property type="entry name" value="SULFOTRANSFERASE SULT"/>
    <property type="match status" value="1"/>
</dbReference>
<evidence type="ECO:0000259" key="4">
    <source>
        <dbReference type="Pfam" id="PF00685"/>
    </source>
</evidence>
<dbReference type="Proteomes" id="UP000823674">
    <property type="component" value="Chromosome A03"/>
</dbReference>
<evidence type="ECO:0000256" key="3">
    <source>
        <dbReference type="RuleBase" id="RU361155"/>
    </source>
</evidence>
<reference evidence="5 6" key="1">
    <citation type="submission" date="2021-03" db="EMBL/GenBank/DDBJ databases">
        <authorList>
            <person name="King G.J."/>
            <person name="Bancroft I."/>
            <person name="Baten A."/>
            <person name="Bloomfield J."/>
            <person name="Borpatragohain P."/>
            <person name="He Z."/>
            <person name="Irish N."/>
            <person name="Irwin J."/>
            <person name="Liu K."/>
            <person name="Mauleon R.P."/>
            <person name="Moore J."/>
            <person name="Morris R."/>
            <person name="Ostergaard L."/>
            <person name="Wang B."/>
            <person name="Wells R."/>
        </authorList>
    </citation>
    <scope>NUCLEOTIDE SEQUENCE [LARGE SCALE GENOMIC DNA]</scope>
    <source>
        <strain evidence="5">R-o-18</strain>
        <tissue evidence="5">Leaf</tissue>
    </source>
</reference>
<feature type="domain" description="Sulfotransferase" evidence="4">
    <location>
        <begin position="470"/>
        <end position="595"/>
    </location>
</feature>
<evidence type="ECO:0000313" key="6">
    <source>
        <dbReference type="Proteomes" id="UP000823674"/>
    </source>
</evidence>
<proteinExistence type="inferred from homology"/>
<keyword evidence="6" id="KW-1185">Reference proteome</keyword>
<comment type="caution">
    <text evidence="5">The sequence shown here is derived from an EMBL/GenBank/DDBJ whole genome shotgun (WGS) entry which is preliminary data.</text>
</comment>
<gene>
    <name evidence="5" type="primary">A03p002590.1_BraROA</name>
    <name evidence="5" type="ORF">IGI04_008975</name>
</gene>
<dbReference type="InterPro" id="IPR027417">
    <property type="entry name" value="P-loop_NTPase"/>
</dbReference>
<evidence type="ECO:0000313" key="5">
    <source>
        <dbReference type="EMBL" id="KAG5402856.1"/>
    </source>
</evidence>
<sequence length="598" mass="68100">MDHNELPTTVREDYISEETKKLISSLPVNKDSQGNLCKYQGCWYYYNTLQGAINFQNHFQPHDTDVILASFPKSGTTWLKALTVALLERSSKHHDDHPLLSDNPHAIVPFLETKLYLRTSTPDLTMYSSSSSSSPRLFATHMPLHTVKEGLRGSPCKIVYMCRNAKDVLISLWYFKCRYQKLEVTRSVLESTFESFCGGGNFYGPFWDHVLSYWRGSLEDDPSRVLFMKYEEMKEEPCVQLKRLAEFLGVPFTEEEEESGCVEKILELCSLRSLSDLAINKTGKTSSGPDYKLCFRKGEVGDSKNHLTPEMEMRIDMVIEENLKGSDNVSEETKKLISSLPTDKDCIGKLCKYQGCWYYYNTLQGVINFQNNFQAQETDIILASSPKSGTTWLKALTVALLERSKQQDDHPLLSDNPHALVPFLENNLYLKSSTPDLTKYSSSSSPRLFATHMPLLTVKEGLKGASIKVSFYGPIWDHVLSYWRGSLEDPSHVLFMKYEEMKEEPCVQLKRLAEFLGCPFTEEEEESGAVDKILELCSLRSLSDLEINRTGKTSNGVDYKFYFRKGEVGDSKNHLTPEMESKIDMIIEEKLKGSGLSF</sequence>
<dbReference type="Gene3D" id="3.40.50.300">
    <property type="entry name" value="P-loop containing nucleotide triphosphate hydrolases"/>
    <property type="match status" value="3"/>
</dbReference>
<evidence type="ECO:0000256" key="1">
    <source>
        <dbReference type="ARBA" id="ARBA00005771"/>
    </source>
</evidence>
<comment type="similarity">
    <text evidence="1 3">Belongs to the sulfotransferase 1 family.</text>
</comment>
<protein>
    <recommendedName>
        <fullName evidence="3">Sulfotransferase</fullName>
        <ecNumber evidence="3">2.8.2.-</ecNumber>
    </recommendedName>
</protein>
<dbReference type="SUPFAM" id="SSF52540">
    <property type="entry name" value="P-loop containing nucleoside triphosphate hydrolases"/>
    <property type="match status" value="2"/>
</dbReference>
<evidence type="ECO:0000256" key="2">
    <source>
        <dbReference type="ARBA" id="ARBA00022679"/>
    </source>
</evidence>
<name>A0ABQ7MVZ3_BRACM</name>
<accession>A0ABQ7MVZ3</accession>
<keyword evidence="2 3" id="KW-0808">Transferase</keyword>
<feature type="domain" description="Sulfotransferase" evidence="4">
    <location>
        <begin position="63"/>
        <end position="326"/>
    </location>
</feature>
<dbReference type="EC" id="2.8.2.-" evidence="3"/>
<feature type="domain" description="Sulfotransferase" evidence="4">
    <location>
        <begin position="378"/>
        <end position="469"/>
    </location>
</feature>
<dbReference type="EMBL" id="JADBGQ010000003">
    <property type="protein sequence ID" value="KAG5402856.1"/>
    <property type="molecule type" value="Genomic_DNA"/>
</dbReference>